<keyword evidence="4" id="KW-1185">Reference proteome</keyword>
<dbReference type="CDD" id="cd08899">
    <property type="entry name" value="SRPBCC_CalC_Aha1-like_6"/>
    <property type="match status" value="1"/>
</dbReference>
<dbReference type="SUPFAM" id="SSF55961">
    <property type="entry name" value="Bet v1-like"/>
    <property type="match status" value="1"/>
</dbReference>
<dbReference type="RefSeq" id="WP_018384138.1">
    <property type="nucleotide sequence ID" value="NZ_LLZU01000037.1"/>
</dbReference>
<feature type="domain" description="Activator of Hsp90 ATPase homologue 1/2-like C-terminal" evidence="2">
    <location>
        <begin position="25"/>
        <end position="142"/>
    </location>
</feature>
<accession>A0A0T6LMU0</accession>
<dbReference type="eggNOG" id="COG3832">
    <property type="taxonomic scope" value="Bacteria"/>
</dbReference>
<comment type="similarity">
    <text evidence="1">Belongs to the AHA1 family.</text>
</comment>
<reference evidence="3 4" key="1">
    <citation type="submission" date="2015-10" db="EMBL/GenBank/DDBJ databases">
        <title>Draft genome sequence of pyrrolomycin-producing Streptomyces vitaminophilus.</title>
        <authorList>
            <person name="Graham D.E."/>
            <person name="Mahan K.M."/>
            <person name="Klingeman D.M."/>
            <person name="Hettich R.L."/>
            <person name="Parry R.J."/>
        </authorList>
    </citation>
    <scope>NUCLEOTIDE SEQUENCE [LARGE SCALE GENOMIC DNA]</scope>
    <source>
        <strain evidence="3 4">ATCC 31673</strain>
    </source>
</reference>
<dbReference type="Pfam" id="PF08327">
    <property type="entry name" value="AHSA1"/>
    <property type="match status" value="1"/>
</dbReference>
<sequence>MSDGHGELEIDGDTAVITFVRYLPYSRDAVWSALTDPEQRAHWFGETVIDARPGGAIDMLPTGPPVPDRQKWMTGRILVWDPPHVLEHEWKQAITEDGVVRYVLEAAGEGTLLTFSHRGLSVRRGRQFTPGTHAFLDRLECHLAGTELPGWSARYREVAADYPARP</sequence>
<evidence type="ECO:0000256" key="1">
    <source>
        <dbReference type="ARBA" id="ARBA00006817"/>
    </source>
</evidence>
<dbReference type="Proteomes" id="UP000050867">
    <property type="component" value="Unassembled WGS sequence"/>
</dbReference>
<evidence type="ECO:0000259" key="2">
    <source>
        <dbReference type="Pfam" id="PF08327"/>
    </source>
</evidence>
<dbReference type="STRING" id="76728.AQ490_07260"/>
<protein>
    <submittedName>
        <fullName evidence="3">ATPase</fullName>
    </submittedName>
</protein>
<comment type="caution">
    <text evidence="3">The sequence shown here is derived from an EMBL/GenBank/DDBJ whole genome shotgun (WGS) entry which is preliminary data.</text>
</comment>
<dbReference type="InterPro" id="IPR013538">
    <property type="entry name" value="ASHA1/2-like_C"/>
</dbReference>
<evidence type="ECO:0000313" key="3">
    <source>
        <dbReference type="EMBL" id="KRV47268.1"/>
    </source>
</evidence>
<dbReference type="Gene3D" id="3.30.530.20">
    <property type="match status" value="1"/>
</dbReference>
<name>A0A0T6LMU0_WENVI</name>
<dbReference type="InterPro" id="IPR023393">
    <property type="entry name" value="START-like_dom_sf"/>
</dbReference>
<dbReference type="EMBL" id="LLZU01000037">
    <property type="protein sequence ID" value="KRV47268.1"/>
    <property type="molecule type" value="Genomic_DNA"/>
</dbReference>
<evidence type="ECO:0000313" key="4">
    <source>
        <dbReference type="Proteomes" id="UP000050867"/>
    </source>
</evidence>
<gene>
    <name evidence="3" type="ORF">AQ490_07260</name>
</gene>
<proteinExistence type="inferred from homology"/>
<organism evidence="3 4">
    <name type="scientific">Wenjunlia vitaminophila</name>
    <name type="common">Streptomyces vitaminophilus</name>
    <dbReference type="NCBI Taxonomy" id="76728"/>
    <lineage>
        <taxon>Bacteria</taxon>
        <taxon>Bacillati</taxon>
        <taxon>Actinomycetota</taxon>
        <taxon>Actinomycetes</taxon>
        <taxon>Kitasatosporales</taxon>
        <taxon>Streptomycetaceae</taxon>
        <taxon>Wenjunlia</taxon>
    </lineage>
</organism>
<dbReference type="OrthoDB" id="9803476at2"/>
<dbReference type="AlphaFoldDB" id="A0A0T6LMU0"/>